<gene>
    <name evidence="1" type="ORF">AM1BK_51810</name>
</gene>
<protein>
    <submittedName>
        <fullName evidence="1">Uncharacterized protein</fullName>
    </submittedName>
</protein>
<name>A0ABQ3NCN1_9BACI</name>
<sequence>MRKLQYISGGYYIVSPLSRPDYMDKEIVPDTVYSASECICDFHPDINILWGNTKRRKQEYAQKLNISDETYTELEKWVEKMSEEDKFTYPQVFTSVALTQEFFGEFLSQIEDVKIIGVGLPENVVEQFIQDQELSDNEVRDEYGVANLLKNKSPIEVEKSKLLGYEILGYEYGKFHSYLCNGLEKDYKEQFGFSLNEYGFISTLEEASRLCDYSNDEEIGTEPVLWLPWAIFEYKM</sequence>
<organism evidence="1 2">
    <name type="scientific">Neobacillus kokaensis</name>
    <dbReference type="NCBI Taxonomy" id="2759023"/>
    <lineage>
        <taxon>Bacteria</taxon>
        <taxon>Bacillati</taxon>
        <taxon>Bacillota</taxon>
        <taxon>Bacilli</taxon>
        <taxon>Bacillales</taxon>
        <taxon>Bacillaceae</taxon>
        <taxon>Neobacillus</taxon>
    </lineage>
</organism>
<comment type="caution">
    <text evidence="1">The sequence shown here is derived from an EMBL/GenBank/DDBJ whole genome shotgun (WGS) entry which is preliminary data.</text>
</comment>
<dbReference type="Proteomes" id="UP000637074">
    <property type="component" value="Unassembled WGS sequence"/>
</dbReference>
<accession>A0ABQ3NCN1</accession>
<evidence type="ECO:0000313" key="2">
    <source>
        <dbReference type="Proteomes" id="UP000637074"/>
    </source>
</evidence>
<dbReference type="EMBL" id="BNDS01000053">
    <property type="protein sequence ID" value="GHI01639.1"/>
    <property type="molecule type" value="Genomic_DNA"/>
</dbReference>
<evidence type="ECO:0000313" key="1">
    <source>
        <dbReference type="EMBL" id="GHI01639.1"/>
    </source>
</evidence>
<dbReference type="RefSeq" id="WP_191277283.1">
    <property type="nucleotide sequence ID" value="NZ_BNDS01000053.1"/>
</dbReference>
<reference evidence="1 2" key="1">
    <citation type="journal article" date="2022" name="Int. J. Syst. Evol. Microbiol.">
        <title>Neobacillus kokaensis sp. nov., isolated from soil.</title>
        <authorList>
            <person name="Yuki K."/>
            <person name="Matsubara H."/>
            <person name="Yamaguchi S."/>
        </authorList>
    </citation>
    <scope>NUCLEOTIDE SEQUENCE [LARGE SCALE GENOMIC DNA]</scope>
    <source>
        <strain evidence="1 2">LOB 377</strain>
    </source>
</reference>
<keyword evidence="2" id="KW-1185">Reference proteome</keyword>
<proteinExistence type="predicted"/>